<keyword evidence="8" id="KW-0812">Transmembrane</keyword>
<dbReference type="SUPFAM" id="SSF47384">
    <property type="entry name" value="Homodimeric domain of signal transducing histidine kinase"/>
    <property type="match status" value="1"/>
</dbReference>
<dbReference type="EC" id="2.7.13.3" evidence="2"/>
<dbReference type="SMART" id="SM00387">
    <property type="entry name" value="HATPase_c"/>
    <property type="match status" value="1"/>
</dbReference>
<evidence type="ECO:0000259" key="9">
    <source>
        <dbReference type="PROSITE" id="PS50109"/>
    </source>
</evidence>
<keyword evidence="12" id="KW-1185">Reference proteome</keyword>
<dbReference type="SMART" id="SM00388">
    <property type="entry name" value="HisKA"/>
    <property type="match status" value="1"/>
</dbReference>
<dbReference type="CDD" id="cd00130">
    <property type="entry name" value="PAS"/>
    <property type="match status" value="1"/>
</dbReference>
<dbReference type="Pfam" id="PF02518">
    <property type="entry name" value="HATPase_c"/>
    <property type="match status" value="1"/>
</dbReference>
<dbReference type="PANTHER" id="PTHR45453:SF1">
    <property type="entry name" value="PHOSPHATE REGULON SENSOR PROTEIN PHOR"/>
    <property type="match status" value="1"/>
</dbReference>
<keyword evidence="5 11" id="KW-0418">Kinase</keyword>
<evidence type="ECO:0000256" key="1">
    <source>
        <dbReference type="ARBA" id="ARBA00000085"/>
    </source>
</evidence>
<feature type="domain" description="PAS" evidence="10">
    <location>
        <begin position="81"/>
        <end position="119"/>
    </location>
</feature>
<feature type="domain" description="Histidine kinase" evidence="9">
    <location>
        <begin position="205"/>
        <end position="452"/>
    </location>
</feature>
<evidence type="ECO:0000256" key="5">
    <source>
        <dbReference type="ARBA" id="ARBA00022777"/>
    </source>
</evidence>
<proteinExistence type="predicted"/>
<dbReference type="PANTHER" id="PTHR45453">
    <property type="entry name" value="PHOSPHATE REGULON SENSOR PROTEIN PHOR"/>
    <property type="match status" value="1"/>
</dbReference>
<sequence length="470" mass="51064">MDSQPTQHTSQDAMRGTDIIVLSALAFVAIAGLSALSRIPLAYGLLALGGFWVATLIFLKLSRAFRTQRIAEPAGQTDFLSGTRFAAMLTDALPQAIAVLDRDGRVLHANPMAQSLVGIDLPGRPLSVYVRDSGITDRLATALAGYTPEPLMVHREVPTESYISLLFSAVTPADDGSGRMIVLVVMNDVTELVLGGQRRADFLANASHELKTPLASMLGYIETLRGHARDDPEAQQRFLAIMEQQAQRMQRLINDLLSLRRIEQSEHIAPTETADLDLSIRAAIESVAPLAEARNVKLKYKKKKRAIAPGHQDETIQLCLNLIENATKLSPDGSTVHITLSAFDQWKPGIPFADGRLPDSAMTREINPAPTSPLPIYTITISDTGPGFSREHLPRIGERFYRVAGDLSSKEKGTGLGLAIVKHIARRHRAGLYVRSEPGTGTEFCIIYTKSSDVSEPPQMSDANIASTSG</sequence>
<keyword evidence="4" id="KW-0808">Transferase</keyword>
<dbReference type="PROSITE" id="PS50112">
    <property type="entry name" value="PAS"/>
    <property type="match status" value="1"/>
</dbReference>
<comment type="catalytic activity">
    <reaction evidence="1">
        <text>ATP + protein L-histidine = ADP + protein N-phospho-L-histidine.</text>
        <dbReference type="EC" id="2.7.13.3"/>
    </reaction>
</comment>
<feature type="transmembrane region" description="Helical" evidence="8">
    <location>
        <begin position="19"/>
        <end position="36"/>
    </location>
</feature>
<dbReference type="InterPro" id="IPR005467">
    <property type="entry name" value="His_kinase_dom"/>
</dbReference>
<dbReference type="PRINTS" id="PR00344">
    <property type="entry name" value="BCTRLSENSOR"/>
</dbReference>
<evidence type="ECO:0000256" key="3">
    <source>
        <dbReference type="ARBA" id="ARBA00022553"/>
    </source>
</evidence>
<dbReference type="Gene3D" id="1.10.287.130">
    <property type="match status" value="1"/>
</dbReference>
<dbReference type="SUPFAM" id="SSF55785">
    <property type="entry name" value="PYP-like sensor domain (PAS domain)"/>
    <property type="match status" value="1"/>
</dbReference>
<dbReference type="CDD" id="cd00075">
    <property type="entry name" value="HATPase"/>
    <property type="match status" value="1"/>
</dbReference>
<evidence type="ECO:0000256" key="7">
    <source>
        <dbReference type="ARBA" id="ARBA00023136"/>
    </source>
</evidence>
<dbReference type="Proteomes" id="UP001161390">
    <property type="component" value="Unassembled WGS sequence"/>
</dbReference>
<dbReference type="InterPro" id="IPR003594">
    <property type="entry name" value="HATPase_dom"/>
</dbReference>
<evidence type="ECO:0000256" key="4">
    <source>
        <dbReference type="ARBA" id="ARBA00022679"/>
    </source>
</evidence>
<feature type="transmembrane region" description="Helical" evidence="8">
    <location>
        <begin position="42"/>
        <end position="59"/>
    </location>
</feature>
<evidence type="ECO:0000256" key="8">
    <source>
        <dbReference type="SAM" id="Phobius"/>
    </source>
</evidence>
<keyword evidence="6" id="KW-0902">Two-component regulatory system</keyword>
<dbReference type="GO" id="GO:0016301">
    <property type="term" value="F:kinase activity"/>
    <property type="evidence" value="ECO:0007669"/>
    <property type="project" value="UniProtKB-KW"/>
</dbReference>
<evidence type="ECO:0000259" key="10">
    <source>
        <dbReference type="PROSITE" id="PS50112"/>
    </source>
</evidence>
<accession>A0ABQ5UXP2</accession>
<dbReference type="InterPro" id="IPR003661">
    <property type="entry name" value="HisK_dim/P_dom"/>
</dbReference>
<organism evidence="11 12">
    <name type="scientific">Algimonas porphyrae</name>
    <dbReference type="NCBI Taxonomy" id="1128113"/>
    <lineage>
        <taxon>Bacteria</taxon>
        <taxon>Pseudomonadati</taxon>
        <taxon>Pseudomonadota</taxon>
        <taxon>Alphaproteobacteria</taxon>
        <taxon>Maricaulales</taxon>
        <taxon>Robiginitomaculaceae</taxon>
        <taxon>Algimonas</taxon>
    </lineage>
</organism>
<dbReference type="InterPro" id="IPR035965">
    <property type="entry name" value="PAS-like_dom_sf"/>
</dbReference>
<keyword evidence="3" id="KW-0597">Phosphoprotein</keyword>
<dbReference type="Gene3D" id="3.30.450.20">
    <property type="entry name" value="PAS domain"/>
    <property type="match status" value="1"/>
</dbReference>
<dbReference type="Pfam" id="PF00512">
    <property type="entry name" value="HisKA"/>
    <property type="match status" value="1"/>
</dbReference>
<dbReference type="CDD" id="cd00082">
    <property type="entry name" value="HisKA"/>
    <property type="match status" value="1"/>
</dbReference>
<gene>
    <name evidence="11" type="primary">phoR</name>
    <name evidence="11" type="ORF">GCM10007854_09360</name>
</gene>
<evidence type="ECO:0000256" key="2">
    <source>
        <dbReference type="ARBA" id="ARBA00012438"/>
    </source>
</evidence>
<reference evidence="11" key="2">
    <citation type="submission" date="2023-01" db="EMBL/GenBank/DDBJ databases">
        <title>Draft genome sequence of Algimonas porphyrae strain NBRC 108216.</title>
        <authorList>
            <person name="Sun Q."/>
            <person name="Mori K."/>
        </authorList>
    </citation>
    <scope>NUCLEOTIDE SEQUENCE</scope>
    <source>
        <strain evidence="11">NBRC 108216</strain>
    </source>
</reference>
<dbReference type="Gene3D" id="3.30.565.10">
    <property type="entry name" value="Histidine kinase-like ATPase, C-terminal domain"/>
    <property type="match status" value="1"/>
</dbReference>
<dbReference type="InterPro" id="IPR050351">
    <property type="entry name" value="BphY/WalK/GraS-like"/>
</dbReference>
<evidence type="ECO:0000256" key="6">
    <source>
        <dbReference type="ARBA" id="ARBA00023012"/>
    </source>
</evidence>
<comment type="caution">
    <text evidence="11">The sequence shown here is derived from an EMBL/GenBank/DDBJ whole genome shotgun (WGS) entry which is preliminary data.</text>
</comment>
<dbReference type="InterPro" id="IPR036890">
    <property type="entry name" value="HATPase_C_sf"/>
</dbReference>
<keyword evidence="8" id="KW-1133">Transmembrane helix</keyword>
<protein>
    <recommendedName>
        <fullName evidence="2">histidine kinase</fullName>
        <ecNumber evidence="2">2.7.13.3</ecNumber>
    </recommendedName>
</protein>
<dbReference type="InterPro" id="IPR004358">
    <property type="entry name" value="Sig_transdc_His_kin-like_C"/>
</dbReference>
<dbReference type="InterPro" id="IPR013656">
    <property type="entry name" value="PAS_4"/>
</dbReference>
<dbReference type="Pfam" id="PF08448">
    <property type="entry name" value="PAS_4"/>
    <property type="match status" value="1"/>
</dbReference>
<evidence type="ECO:0000313" key="11">
    <source>
        <dbReference type="EMBL" id="GLQ19981.1"/>
    </source>
</evidence>
<dbReference type="SUPFAM" id="SSF55874">
    <property type="entry name" value="ATPase domain of HSP90 chaperone/DNA topoisomerase II/histidine kinase"/>
    <property type="match status" value="1"/>
</dbReference>
<keyword evidence="7 8" id="KW-0472">Membrane</keyword>
<name>A0ABQ5UXP2_9PROT</name>
<evidence type="ECO:0000313" key="12">
    <source>
        <dbReference type="Proteomes" id="UP001161390"/>
    </source>
</evidence>
<dbReference type="InterPro" id="IPR036097">
    <property type="entry name" value="HisK_dim/P_sf"/>
</dbReference>
<dbReference type="EMBL" id="BSNJ01000002">
    <property type="protein sequence ID" value="GLQ19981.1"/>
    <property type="molecule type" value="Genomic_DNA"/>
</dbReference>
<dbReference type="InterPro" id="IPR000014">
    <property type="entry name" value="PAS"/>
</dbReference>
<dbReference type="PROSITE" id="PS50109">
    <property type="entry name" value="HIS_KIN"/>
    <property type="match status" value="1"/>
</dbReference>
<reference evidence="11" key="1">
    <citation type="journal article" date="2014" name="Int. J. Syst. Evol. Microbiol.">
        <title>Complete genome of a new Firmicutes species belonging to the dominant human colonic microbiota ('Ruminococcus bicirculans') reveals two chromosomes and a selective capacity to utilize plant glucans.</title>
        <authorList>
            <consortium name="NISC Comparative Sequencing Program"/>
            <person name="Wegmann U."/>
            <person name="Louis P."/>
            <person name="Goesmann A."/>
            <person name="Henrissat B."/>
            <person name="Duncan S.H."/>
            <person name="Flint H.J."/>
        </authorList>
    </citation>
    <scope>NUCLEOTIDE SEQUENCE</scope>
    <source>
        <strain evidence="11">NBRC 108216</strain>
    </source>
</reference>